<accession>A0AAV3PSD0</accession>
<dbReference type="Gene3D" id="3.30.420.10">
    <property type="entry name" value="Ribonuclease H-like superfamily/Ribonuclease H"/>
    <property type="match status" value="1"/>
</dbReference>
<dbReference type="PANTHER" id="PTHR48475:SF2">
    <property type="entry name" value="RIBONUCLEASE H"/>
    <property type="match status" value="1"/>
</dbReference>
<evidence type="ECO:0000313" key="1">
    <source>
        <dbReference type="EMBL" id="GAA0154140.1"/>
    </source>
</evidence>
<dbReference type="AlphaFoldDB" id="A0AAV3PSD0"/>
<comment type="caution">
    <text evidence="1">The sequence shown here is derived from an EMBL/GenBank/DDBJ whole genome shotgun (WGS) entry which is preliminary data.</text>
</comment>
<dbReference type="InterPro" id="IPR036397">
    <property type="entry name" value="RNaseH_sf"/>
</dbReference>
<organism evidence="1 2">
    <name type="scientific">Lithospermum erythrorhizon</name>
    <name type="common">Purple gromwell</name>
    <name type="synonym">Lithospermum officinale var. erythrorhizon</name>
    <dbReference type="NCBI Taxonomy" id="34254"/>
    <lineage>
        <taxon>Eukaryota</taxon>
        <taxon>Viridiplantae</taxon>
        <taxon>Streptophyta</taxon>
        <taxon>Embryophyta</taxon>
        <taxon>Tracheophyta</taxon>
        <taxon>Spermatophyta</taxon>
        <taxon>Magnoliopsida</taxon>
        <taxon>eudicotyledons</taxon>
        <taxon>Gunneridae</taxon>
        <taxon>Pentapetalae</taxon>
        <taxon>asterids</taxon>
        <taxon>lamiids</taxon>
        <taxon>Boraginales</taxon>
        <taxon>Boraginaceae</taxon>
        <taxon>Boraginoideae</taxon>
        <taxon>Lithospermeae</taxon>
        <taxon>Lithospermum</taxon>
    </lineage>
</organism>
<dbReference type="InterPro" id="IPR043128">
    <property type="entry name" value="Rev_trsase/Diguanyl_cyclase"/>
</dbReference>
<dbReference type="Proteomes" id="UP001454036">
    <property type="component" value="Unassembled WGS sequence"/>
</dbReference>
<name>A0AAV3PSD0_LITER</name>
<gene>
    <name evidence="1" type="ORF">LIER_12209</name>
</gene>
<reference evidence="1 2" key="1">
    <citation type="submission" date="2024-01" db="EMBL/GenBank/DDBJ databases">
        <title>The complete chloroplast genome sequence of Lithospermum erythrorhizon: insights into the phylogenetic relationship among Boraginaceae species and the maternal lineages of purple gromwells.</title>
        <authorList>
            <person name="Okada T."/>
            <person name="Watanabe K."/>
        </authorList>
    </citation>
    <scope>NUCLEOTIDE SEQUENCE [LARGE SCALE GENOMIC DNA]</scope>
</reference>
<evidence type="ECO:0000313" key="2">
    <source>
        <dbReference type="Proteomes" id="UP001454036"/>
    </source>
</evidence>
<dbReference type="GO" id="GO:0003676">
    <property type="term" value="F:nucleic acid binding"/>
    <property type="evidence" value="ECO:0007669"/>
    <property type="project" value="InterPro"/>
</dbReference>
<proteinExistence type="predicted"/>
<dbReference type="EMBL" id="BAABME010002327">
    <property type="protein sequence ID" value="GAA0154140.1"/>
    <property type="molecule type" value="Genomic_DNA"/>
</dbReference>
<protein>
    <recommendedName>
        <fullName evidence="3">Reverse transcriptase/retrotransposon-derived protein RNase H-like domain-containing protein</fullName>
    </recommendedName>
</protein>
<dbReference type="SUPFAM" id="SSF56672">
    <property type="entry name" value="DNA/RNA polymerases"/>
    <property type="match status" value="1"/>
</dbReference>
<dbReference type="Gene3D" id="3.30.70.270">
    <property type="match status" value="1"/>
</dbReference>
<sequence length="360" mass="41904">MISERGIEPDPEKIKALLEIKPPSSYKDIHKLTGCLAALSRYISKSGKQNLPFFKNLRKASTSKFHWDDECNKAFEDLKRYLGSPYLLSYPKEGEELQVYLAIEEGAISSVLVKGKCGVKNETLMKYHEKVVTMAKGFDQTIFQHVSRAQNEKTDKLSQLATTYYDAFLKEVYIELRDHPVYEEKVISSVLEDPNDWRTLIARRMDNCIVFSGLKKNMMQIGANKGAWPEELRTVLWSLRTTPSHATDETPFSLVYGTEVVLLVEVGVPLYRQRGFDEAEYSPRMREELNFTNELRDKALFKYKRLMARSYNRIVKNKQFRVGDLVLRMYAITHPNFKNKLSPKWEGPYKHPTKLRKYYI</sequence>
<keyword evidence="2" id="KW-1185">Reference proteome</keyword>
<dbReference type="PANTHER" id="PTHR48475">
    <property type="entry name" value="RIBONUCLEASE H"/>
    <property type="match status" value="1"/>
</dbReference>
<evidence type="ECO:0008006" key="3">
    <source>
        <dbReference type="Google" id="ProtNLM"/>
    </source>
</evidence>
<dbReference type="InterPro" id="IPR043502">
    <property type="entry name" value="DNA/RNA_pol_sf"/>
</dbReference>